<evidence type="ECO:0000313" key="2">
    <source>
        <dbReference type="Proteomes" id="UP000283095"/>
    </source>
</evidence>
<evidence type="ECO:0000313" key="1">
    <source>
        <dbReference type="EMBL" id="AZV44848.1"/>
    </source>
</evidence>
<sequence>MENKNTKKEWKKMKFYFVNSELFNEYGDKLSAAYIYIGDDSIKLTSQPTLEYKDNALDTIDWSCIEIEY</sequence>
<reference evidence="1 2" key="1">
    <citation type="submission" date="2018-01" db="EMBL/GenBank/DDBJ databases">
        <title>Bacillus asahii Genome sequencing and assembly.</title>
        <authorList>
            <person name="Jiang H."/>
            <person name="Feng Y."/>
            <person name="Zhao F."/>
            <person name="Lin X."/>
        </authorList>
    </citation>
    <scope>NUCLEOTIDE SEQUENCE [LARGE SCALE GENOMIC DNA]</scope>
    <source>
        <strain evidence="1 2">OM18</strain>
    </source>
</reference>
<gene>
    <name evidence="1" type="ORF">BAOM_4267</name>
</gene>
<dbReference type="RefSeq" id="WP_127761745.1">
    <property type="nucleotide sequence ID" value="NZ_CP026095.1"/>
</dbReference>
<accession>A0A3Q9RRC6</accession>
<dbReference type="Proteomes" id="UP000283095">
    <property type="component" value="Chromosome"/>
</dbReference>
<organism evidence="1 2">
    <name type="scientific">Peribacillus asahii</name>
    <dbReference type="NCBI Taxonomy" id="228899"/>
    <lineage>
        <taxon>Bacteria</taxon>
        <taxon>Bacillati</taxon>
        <taxon>Bacillota</taxon>
        <taxon>Bacilli</taxon>
        <taxon>Bacillales</taxon>
        <taxon>Bacillaceae</taxon>
        <taxon>Peribacillus</taxon>
    </lineage>
</organism>
<protein>
    <submittedName>
        <fullName evidence="1">Uncharacterized protein</fullName>
    </submittedName>
</protein>
<dbReference type="AlphaFoldDB" id="A0A3Q9RRC6"/>
<dbReference type="KEGG" id="pasa:BAOM_4267"/>
<proteinExistence type="predicted"/>
<name>A0A3Q9RRC6_9BACI</name>
<dbReference type="EMBL" id="CP026095">
    <property type="protein sequence ID" value="AZV44848.1"/>
    <property type="molecule type" value="Genomic_DNA"/>
</dbReference>